<evidence type="ECO:0000256" key="4">
    <source>
        <dbReference type="ARBA" id="ARBA00022840"/>
    </source>
</evidence>
<evidence type="ECO:0000256" key="1">
    <source>
        <dbReference type="ARBA" id="ARBA00008239"/>
    </source>
</evidence>
<dbReference type="InterPro" id="IPR020568">
    <property type="entry name" value="Ribosomal_Su5_D2-typ_SF"/>
</dbReference>
<dbReference type="Gene3D" id="3.40.50.11260">
    <property type="match status" value="1"/>
</dbReference>
<evidence type="ECO:0000256" key="2">
    <source>
        <dbReference type="ARBA" id="ARBA00022490"/>
    </source>
</evidence>
<dbReference type="Pfam" id="PF13589">
    <property type="entry name" value="HATPase_c_3"/>
    <property type="match status" value="1"/>
</dbReference>
<dbReference type="NCBIfam" id="NF003555">
    <property type="entry name" value="PRK05218.1"/>
    <property type="match status" value="1"/>
</dbReference>
<reference evidence="6" key="1">
    <citation type="submission" date="2019-08" db="EMBL/GenBank/DDBJ databases">
        <authorList>
            <person name="Kucharzyk K."/>
            <person name="Murdoch R.W."/>
            <person name="Higgins S."/>
            <person name="Loffler F."/>
        </authorList>
    </citation>
    <scope>NUCLEOTIDE SEQUENCE</scope>
</reference>
<evidence type="ECO:0000313" key="6">
    <source>
        <dbReference type="EMBL" id="MPM05147.1"/>
    </source>
</evidence>
<keyword evidence="4" id="KW-0067">ATP-binding</keyword>
<organism evidence="6">
    <name type="scientific">bioreactor metagenome</name>
    <dbReference type="NCBI Taxonomy" id="1076179"/>
    <lineage>
        <taxon>unclassified sequences</taxon>
        <taxon>metagenomes</taxon>
        <taxon>ecological metagenomes</taxon>
    </lineage>
</organism>
<keyword evidence="2" id="KW-0963">Cytoplasm</keyword>
<dbReference type="FunFam" id="3.30.565.10:FF:000076">
    <property type="entry name" value="Molecular chaperone HtpG"/>
    <property type="match status" value="1"/>
</dbReference>
<keyword evidence="3" id="KW-0547">Nucleotide-binding</keyword>
<gene>
    <name evidence="6" type="primary">htpG_14</name>
    <name evidence="6" type="ORF">SDC9_51434</name>
</gene>
<dbReference type="InterPro" id="IPR020575">
    <property type="entry name" value="Hsp90_N"/>
</dbReference>
<dbReference type="Gene3D" id="1.20.120.790">
    <property type="entry name" value="Heat shock protein 90, C-terminal domain"/>
    <property type="match status" value="1"/>
</dbReference>
<proteinExistence type="inferred from homology"/>
<comment type="caution">
    <text evidence="6">The sequence shown here is derived from an EMBL/GenBank/DDBJ whole genome shotgun (WGS) entry which is preliminary data.</text>
</comment>
<dbReference type="AlphaFoldDB" id="A0A644WNE1"/>
<sequence>MQKGSINVQTGNIFPIIKKFLYSEHEIFLRELVSNAVDATTKLKKLVSLGKTEVDLGDLTIQIDLDTKKKTLKISDRGIGMTEEEVQKYINEIAFSGAEDFVKKYIGKDDKEISGIIGHFGLGFYSSFMVAEKVEINTLSYQEGAKAVKWTCDGSPEYTMTDSKKNGRGTEITLHLAEDSIEFNDEHRILEMLKKFCRFLPYPVQFGTEKVSEPVEGEKDKDGNQKYEETEKPRIINNTDPLWKKAPADLKDEDYKNFYRELYPYSYEEPLFNIHINVDYPFNLTGILYFPKLKKNLEVQRNKIQLYCNQVFVTDNVENIVPDFLTLLHGVIDSPDIPLNVSRSYLQGDPNVKKISSHITKKVADKLEELYKNSREDFEKKWDDIRVFIRYGMITTDSFAERAEKFALLKDTEGKYFTLDEYKENIKDAQTDKDEKLVILYTTDTEEQHTYISAAQAKGYSVLELDSVIDIHFIDFLERKNEKISFKRVDAELADKLIDKNVDKIISKLNEEESKKVEELFKESIPSDVHVFVQVEAAAEDAAPVSMMQPEFMRRMSDMSQLGGMDYMAGMGRSYTLLVNSNHPVVTGLVDSTDEEKNKNIVNQLIDLALLSQGLLKGEKLSKFINRSIDIIK</sequence>
<dbReference type="GO" id="GO:0140662">
    <property type="term" value="F:ATP-dependent protein folding chaperone"/>
    <property type="evidence" value="ECO:0007669"/>
    <property type="project" value="InterPro"/>
</dbReference>
<dbReference type="SUPFAM" id="SSF55874">
    <property type="entry name" value="ATPase domain of HSP90 chaperone/DNA topoisomerase II/histidine kinase"/>
    <property type="match status" value="1"/>
</dbReference>
<name>A0A644WNE1_9ZZZZ</name>
<dbReference type="InterPro" id="IPR036890">
    <property type="entry name" value="HATPase_C_sf"/>
</dbReference>
<protein>
    <submittedName>
        <fullName evidence="6">Chaperone protein HtpG</fullName>
    </submittedName>
</protein>
<dbReference type="SUPFAM" id="SSF54211">
    <property type="entry name" value="Ribosomal protein S5 domain 2-like"/>
    <property type="match status" value="1"/>
</dbReference>
<dbReference type="SUPFAM" id="SSF110942">
    <property type="entry name" value="HSP90 C-terminal domain"/>
    <property type="match status" value="1"/>
</dbReference>
<dbReference type="PRINTS" id="PR00775">
    <property type="entry name" value="HEATSHOCK90"/>
</dbReference>
<evidence type="ECO:0000256" key="3">
    <source>
        <dbReference type="ARBA" id="ARBA00022741"/>
    </source>
</evidence>
<dbReference type="InterPro" id="IPR001404">
    <property type="entry name" value="Hsp90_fam"/>
</dbReference>
<dbReference type="Gene3D" id="3.30.230.80">
    <property type="match status" value="1"/>
</dbReference>
<dbReference type="FunFam" id="3.30.230.80:FF:000008">
    <property type="entry name" value="Molecular chaperone HtpG"/>
    <property type="match status" value="1"/>
</dbReference>
<keyword evidence="5" id="KW-0143">Chaperone</keyword>
<dbReference type="EMBL" id="VSSQ01001105">
    <property type="protein sequence ID" value="MPM05147.1"/>
    <property type="molecule type" value="Genomic_DNA"/>
</dbReference>
<accession>A0A644WNE1</accession>
<dbReference type="Gene3D" id="3.30.565.10">
    <property type="entry name" value="Histidine kinase-like ATPase, C-terminal domain"/>
    <property type="match status" value="1"/>
</dbReference>
<dbReference type="PIRSF" id="PIRSF002583">
    <property type="entry name" value="Hsp90"/>
    <property type="match status" value="1"/>
</dbReference>
<dbReference type="GO" id="GO:0051082">
    <property type="term" value="F:unfolded protein binding"/>
    <property type="evidence" value="ECO:0007669"/>
    <property type="project" value="InterPro"/>
</dbReference>
<comment type="similarity">
    <text evidence="1">Belongs to the heat shock protein 90 family.</text>
</comment>
<dbReference type="PANTHER" id="PTHR11528">
    <property type="entry name" value="HEAT SHOCK PROTEIN 90 FAMILY MEMBER"/>
    <property type="match status" value="1"/>
</dbReference>
<dbReference type="GO" id="GO:0005524">
    <property type="term" value="F:ATP binding"/>
    <property type="evidence" value="ECO:0007669"/>
    <property type="project" value="UniProtKB-KW"/>
</dbReference>
<evidence type="ECO:0000256" key="5">
    <source>
        <dbReference type="ARBA" id="ARBA00023186"/>
    </source>
</evidence>
<dbReference type="Pfam" id="PF00183">
    <property type="entry name" value="HSP90"/>
    <property type="match status" value="1"/>
</dbReference>
<dbReference type="InterPro" id="IPR037196">
    <property type="entry name" value="HSP90_C"/>
</dbReference>
<dbReference type="GO" id="GO:0016887">
    <property type="term" value="F:ATP hydrolysis activity"/>
    <property type="evidence" value="ECO:0007669"/>
    <property type="project" value="InterPro"/>
</dbReference>
<dbReference type="CDD" id="cd16927">
    <property type="entry name" value="HATPase_Hsp90-like"/>
    <property type="match status" value="1"/>
</dbReference>